<dbReference type="FunCoup" id="A3GFF5">
    <property type="interactions" value="303"/>
</dbReference>
<dbReference type="InterPro" id="IPR030397">
    <property type="entry name" value="SEPARIN_core_dom"/>
</dbReference>
<dbReference type="PANTHER" id="PTHR12792">
    <property type="entry name" value="EXTRA SPINDLE POLES 1-RELATED"/>
    <property type="match status" value="1"/>
</dbReference>
<dbReference type="PROSITE" id="PS51700">
    <property type="entry name" value="SEPARIN"/>
    <property type="match status" value="1"/>
</dbReference>
<dbReference type="KEGG" id="pic:PICST_28228"/>
<name>A3GFF5_PICST</name>
<evidence type="ECO:0000256" key="2">
    <source>
        <dbReference type="ARBA" id="ARBA00012489"/>
    </source>
</evidence>
<dbReference type="GO" id="GO:0004197">
    <property type="term" value="F:cysteine-type endopeptidase activity"/>
    <property type="evidence" value="ECO:0007669"/>
    <property type="project" value="InterPro"/>
</dbReference>
<dbReference type="InParanoid" id="A3GFF5"/>
<accession>A3GFF5</accession>
<keyword evidence="4" id="KW-0159">Chromosome partition</keyword>
<proteinExistence type="predicted"/>
<dbReference type="GO" id="GO:0051307">
    <property type="term" value="P:meiotic chromosome separation"/>
    <property type="evidence" value="ECO:0007669"/>
    <property type="project" value="TreeGrafter"/>
</dbReference>
<evidence type="ECO:0000313" key="7">
    <source>
        <dbReference type="Proteomes" id="UP000002258"/>
    </source>
</evidence>
<dbReference type="GO" id="GO:0072686">
    <property type="term" value="C:mitotic spindle"/>
    <property type="evidence" value="ECO:0007669"/>
    <property type="project" value="TreeGrafter"/>
</dbReference>
<organism evidence="6 7">
    <name type="scientific">Scheffersomyces stipitis (strain ATCC 58785 / CBS 6054 / NBRC 10063 / NRRL Y-11545)</name>
    <name type="common">Yeast</name>
    <name type="synonym">Pichia stipitis</name>
    <dbReference type="NCBI Taxonomy" id="322104"/>
    <lineage>
        <taxon>Eukaryota</taxon>
        <taxon>Fungi</taxon>
        <taxon>Dikarya</taxon>
        <taxon>Ascomycota</taxon>
        <taxon>Saccharomycotina</taxon>
        <taxon>Pichiomycetes</taxon>
        <taxon>Debaryomycetaceae</taxon>
        <taxon>Scheffersomyces</taxon>
    </lineage>
</organism>
<dbReference type="GO" id="GO:0044732">
    <property type="term" value="C:mitotic spindle pole body"/>
    <property type="evidence" value="ECO:0007669"/>
    <property type="project" value="TreeGrafter"/>
</dbReference>
<dbReference type="OrthoDB" id="10255632at2759"/>
<dbReference type="Pfam" id="PF03568">
    <property type="entry name" value="Separin_C"/>
    <property type="match status" value="1"/>
</dbReference>
<evidence type="ECO:0000259" key="5">
    <source>
        <dbReference type="PROSITE" id="PS51700"/>
    </source>
</evidence>
<dbReference type="eggNOG" id="KOG1849">
    <property type="taxonomic scope" value="Eukaryota"/>
</dbReference>
<sequence>MANDRMEAEIATFIAGHVSARSGLPNTKNWTSSQILDLQRAANSLITNSFSGKSETNFDIDSISRCFQCLYMIPSTDEVSVLKKNQLFVIKLIERKQYKMAWIELHRLSHILNRVVNSVETGENSPIGNIPLTVDILDGIPYVECIVNETLVNSIIGIIVAHHFLCLQNVLLYLSSNVKGVSAGVDPLLKLSMFENVNSFFQSNSNFMHWIVLSSQLAPENIAKYTKNAIKMLNGYIKIIEILARNSKVPILKECRMNLNSTLNELASGLVLGGTRPRKRQRLEPNSVITVQEITSTAHEVHECLLSLAESPSSILLDQLNIRLMEASHDLLNHDTIVKAMAAYNLQNDSFSRTYVKIILSAFATRSGHLKSLGKLHLELIDSFTIFVKDLLPRSEDSAILTSIISQLYTILNPFNHYKRLRNLSNLLYLVGNKWQNVEAWKWSIKYELNITLNESDYISFNTKASKVCNMLLVLGYNDESSRLLLSVLEKNQNLQAQLSLSGSLLLQVVYKCISQDDKFPRLVFGNNSLSDDFKLALVFDIFRVLEKSEDVSNKSDSANKIVQEVTFQNDDYKSISVYYYYNVNGLSSYLDIKIPTTKNSLLNCGLILQKLINIEFSESQLVNCIHLFEIWLMTPTKVINTYEQNIIITFLHYLKYNGCTGHLIRIISTFKIKSVSLDPQLKLLLESELCSAISQLSLYNDVSNSLIDLKSNLKANNATSLTQILSFNILQLEYCIGTGHIKAAKEKFEKILSILSAREEFQLNSNARLSAVDKFNNLLLVAKFQAASAKLNIALNQPVASYNNLRMAIKLLYSIVIKCGPNMPKELYYQIKWETSNLLSDSYKRIIVVLKRIGITRDSLFYQNELKKINEQTSAPLINCINYFEILLFNIFMDRHEDREILLSKLDDLLGQRIVSTNLSVKFFKNIANGILKLNGKSITLPHFSTLDEIPYSELVSMYRLDYTQEKTFEYLTSLYTKESPVVFDVDDSIPSKILQIKKQVDELFFKMKSHPQFKFLSQVPQCLPSVHEGGKNMQFADSTILNDFLAIKERIMECIAREDFVGLAIYELKDISFVLFRCLHIISSITIYLPKSSLLEDCYYLQDLVKALPVNNDRLLNRDSKSSNQLLPEPISHSIESFDSKSLEFATELSMQLPSSWSVITLDICPYSGDILLSRYIKGKHPWFLRLPISRYHDRSPRTSVISFQEMETQFKEIIRQSDLSTKSSTTSKIHTKEERKNWWRLRFSLDLKMKDLLDHISDYWFGGFKGLFFNYDEDAVFQKFKTDFLKIINNLLPSRVSETGPFSQLDDNIILLFYSLPSYDVEAVDDLIIFLVDTLNFHGEHNDFSSIRMDQLHNSLEVLFDKYFSLRSPCSREHIVIVPSSNCTFFPWESLGFLSDKSISRVTSVRLLLGLLKNGELHASRNSGNAYYLVNPGGDLKRTEERFQPIFESKKGWKGSVGKQPEEEELLSGIINSDLFVYLGHGGCEQYLRASTLFRKCLPNGPFLPPTLLIGCSSGALQMNGILEPYGNIFNWLACGTPSVLVNLWDVTDKDIDQFSESVFEKWGLLHTYSNSLNLAEAVSKSRSTCTLKYLNGSAPVVYGLPLRI</sequence>
<dbReference type="PANTHER" id="PTHR12792:SF0">
    <property type="entry name" value="SEPARIN"/>
    <property type="match status" value="1"/>
</dbReference>
<evidence type="ECO:0000256" key="4">
    <source>
        <dbReference type="ARBA" id="ARBA00022829"/>
    </source>
</evidence>
<dbReference type="EMBL" id="AAVQ01000001">
    <property type="protein sequence ID" value="EAZ63338.2"/>
    <property type="molecule type" value="Genomic_DNA"/>
</dbReference>
<protein>
    <recommendedName>
        <fullName evidence="2">separase</fullName>
        <ecNumber evidence="2">3.4.22.49</ecNumber>
    </recommendedName>
</protein>
<dbReference type="EC" id="3.4.22.49" evidence="2"/>
<keyword evidence="3" id="KW-0378">Hydrolase</keyword>
<reference evidence="6 7" key="1">
    <citation type="journal article" date="2007" name="Nat. Biotechnol.">
        <title>Genome sequence of the lignocellulose-bioconverting and xylose-fermenting yeast Pichia stipitis.</title>
        <authorList>
            <person name="Jeffries T.W."/>
            <person name="Grigoriev I.V."/>
            <person name="Grimwood J."/>
            <person name="Laplaza J.M."/>
            <person name="Aerts A."/>
            <person name="Salamov A."/>
            <person name="Schmutz J."/>
            <person name="Lindquist E."/>
            <person name="Dehal P."/>
            <person name="Shapiro H."/>
            <person name="Jin Y.S."/>
            <person name="Passoth V."/>
            <person name="Richardson P.M."/>
        </authorList>
    </citation>
    <scope>NUCLEOTIDE SEQUENCE [LARGE SCALE GENOMIC DNA]</scope>
    <source>
        <strain evidence="7">ATCC 58785 / CBS 6054 / NBRC 10063 / NRRL Y-11545</strain>
    </source>
</reference>
<dbReference type="GeneID" id="4851004"/>
<feature type="domain" description="Peptidase C50" evidence="5">
    <location>
        <begin position="1426"/>
        <end position="1526"/>
    </location>
</feature>
<dbReference type="RefSeq" id="XP_001387361.2">
    <property type="nucleotide sequence ID" value="XM_001387324.1"/>
</dbReference>
<dbReference type="InterPro" id="IPR005314">
    <property type="entry name" value="Peptidase_C50"/>
</dbReference>
<dbReference type="OMA" id="YIGHGGC"/>
<comment type="caution">
    <text evidence="6">The sequence shown here is derived from an EMBL/GenBank/DDBJ whole genome shotgun (WGS) entry which is preliminary data.</text>
</comment>
<evidence type="ECO:0000313" key="6">
    <source>
        <dbReference type="EMBL" id="EAZ63338.2"/>
    </source>
</evidence>
<dbReference type="Proteomes" id="UP000002258">
    <property type="component" value="Chromosome 1"/>
</dbReference>
<evidence type="ECO:0000256" key="3">
    <source>
        <dbReference type="ARBA" id="ARBA00022801"/>
    </source>
</evidence>
<dbReference type="HOGENOM" id="CLU_002271_0_0_1"/>
<dbReference type="GO" id="GO:0005737">
    <property type="term" value="C:cytoplasm"/>
    <property type="evidence" value="ECO:0007669"/>
    <property type="project" value="TreeGrafter"/>
</dbReference>
<evidence type="ECO:0000256" key="1">
    <source>
        <dbReference type="ARBA" id="ARBA00000451"/>
    </source>
</evidence>
<dbReference type="GO" id="GO:0006508">
    <property type="term" value="P:proteolysis"/>
    <property type="evidence" value="ECO:0007669"/>
    <property type="project" value="InterPro"/>
</dbReference>
<dbReference type="MEROPS" id="C50.001"/>
<gene>
    <name evidence="6" type="primary">ESP1</name>
    <name evidence="6" type="ORF">PICST_28228</name>
</gene>
<dbReference type="GO" id="GO:0005634">
    <property type="term" value="C:nucleus"/>
    <property type="evidence" value="ECO:0007669"/>
    <property type="project" value="InterPro"/>
</dbReference>
<keyword evidence="7" id="KW-1185">Reference proteome</keyword>
<comment type="catalytic activity">
    <reaction evidence="1">
        <text>All bonds known to be hydrolyzed by this endopeptidase have arginine in P1 and an acidic residue in P4. P6 is often occupied by an acidic residue or by a hydroxy-amino-acid residue, the phosphorylation of which enhances cleavage.</text>
        <dbReference type="EC" id="3.4.22.49"/>
    </reaction>
</comment>
<dbReference type="STRING" id="322104.A3GFF5"/>